<protein>
    <submittedName>
        <fullName evidence="2">Uncharacterized protein</fullName>
    </submittedName>
</protein>
<feature type="signal peptide" evidence="1">
    <location>
        <begin position="1"/>
        <end position="23"/>
    </location>
</feature>
<sequence>MYPLIANLRFSLSVCLSVGGVHLGEDADIRGGVIHGMSGPLNHEFATPSRLRHKVLRSSLTVMGRWPVNHPSLWYRRVPGSKPDSTEEQPCKRVWGTLNPSGPNVRPLVWYGSLERGVPAQVSSSSSDQGPKIALVLLQKRNVNVTEN</sequence>
<evidence type="ECO:0000313" key="5">
    <source>
        <dbReference type="Proteomes" id="UP000499080"/>
    </source>
</evidence>
<dbReference type="EMBL" id="BGPR01059152">
    <property type="protein sequence ID" value="GBO35193.1"/>
    <property type="molecule type" value="Genomic_DNA"/>
</dbReference>
<keyword evidence="5" id="KW-1185">Reference proteome</keyword>
<feature type="chain" id="PRO_5036362210" evidence="1">
    <location>
        <begin position="24"/>
        <end position="148"/>
    </location>
</feature>
<gene>
    <name evidence="3" type="ORF">AVEN_164325_1</name>
    <name evidence="4" type="ORF">AVEN_212465_1</name>
    <name evidence="2" type="ORF">AVEN_52075_1</name>
</gene>
<keyword evidence="1" id="KW-0732">Signal</keyword>
<accession>A0A4Y2W374</accession>
<evidence type="ECO:0000256" key="1">
    <source>
        <dbReference type="SAM" id="SignalP"/>
    </source>
</evidence>
<comment type="caution">
    <text evidence="2">The sequence shown here is derived from an EMBL/GenBank/DDBJ whole genome shotgun (WGS) entry which is preliminary data.</text>
</comment>
<dbReference type="Proteomes" id="UP000499080">
    <property type="component" value="Unassembled WGS sequence"/>
</dbReference>
<evidence type="ECO:0000313" key="4">
    <source>
        <dbReference type="EMBL" id="GBO35196.1"/>
    </source>
</evidence>
<reference evidence="2 5" key="1">
    <citation type="journal article" date="2019" name="Sci. Rep.">
        <title>Orb-weaving spider Araneus ventricosus genome elucidates the spidroin gene catalogue.</title>
        <authorList>
            <person name="Kono N."/>
            <person name="Nakamura H."/>
            <person name="Ohtoshi R."/>
            <person name="Moran D.A.P."/>
            <person name="Shinohara A."/>
            <person name="Yoshida Y."/>
            <person name="Fujiwara M."/>
            <person name="Mori M."/>
            <person name="Tomita M."/>
            <person name="Arakawa K."/>
        </authorList>
    </citation>
    <scope>NUCLEOTIDE SEQUENCE [LARGE SCALE GENOMIC DNA]</scope>
</reference>
<evidence type="ECO:0000313" key="2">
    <source>
        <dbReference type="EMBL" id="GBO30974.1"/>
    </source>
</evidence>
<dbReference type="EMBL" id="BGPR01054185">
    <property type="protein sequence ID" value="GBO30974.1"/>
    <property type="molecule type" value="Genomic_DNA"/>
</dbReference>
<evidence type="ECO:0000313" key="3">
    <source>
        <dbReference type="EMBL" id="GBO35193.1"/>
    </source>
</evidence>
<dbReference type="EMBL" id="BGPR01059154">
    <property type="protein sequence ID" value="GBO35196.1"/>
    <property type="molecule type" value="Genomic_DNA"/>
</dbReference>
<proteinExistence type="predicted"/>
<dbReference type="AlphaFoldDB" id="A0A4Y2W374"/>
<organism evidence="2 5">
    <name type="scientific">Araneus ventricosus</name>
    <name type="common">Orbweaver spider</name>
    <name type="synonym">Epeira ventricosa</name>
    <dbReference type="NCBI Taxonomy" id="182803"/>
    <lineage>
        <taxon>Eukaryota</taxon>
        <taxon>Metazoa</taxon>
        <taxon>Ecdysozoa</taxon>
        <taxon>Arthropoda</taxon>
        <taxon>Chelicerata</taxon>
        <taxon>Arachnida</taxon>
        <taxon>Araneae</taxon>
        <taxon>Araneomorphae</taxon>
        <taxon>Entelegynae</taxon>
        <taxon>Araneoidea</taxon>
        <taxon>Araneidae</taxon>
        <taxon>Araneus</taxon>
    </lineage>
</organism>
<name>A0A4Y2W374_ARAVE</name>